<keyword evidence="2" id="KW-1185">Reference proteome</keyword>
<gene>
    <name evidence="1" type="ORF">PP769_16425</name>
</gene>
<name>A0AA96GGX6_9BACT</name>
<dbReference type="EMBL" id="CP116967">
    <property type="protein sequence ID" value="WNM57536.1"/>
    <property type="molecule type" value="Genomic_DNA"/>
</dbReference>
<accession>A0AA96GGX6</accession>
<evidence type="ECO:0000313" key="2">
    <source>
        <dbReference type="Proteomes" id="UP001302719"/>
    </source>
</evidence>
<dbReference type="RefSeq" id="WP_312642116.1">
    <property type="nucleotide sequence ID" value="NZ_CP116967.1"/>
</dbReference>
<organism evidence="1 2">
    <name type="scientific">Candidatus Nitrospira allomarina</name>
    <dbReference type="NCBI Taxonomy" id="3020900"/>
    <lineage>
        <taxon>Bacteria</taxon>
        <taxon>Pseudomonadati</taxon>
        <taxon>Nitrospirota</taxon>
        <taxon>Nitrospiria</taxon>
        <taxon>Nitrospirales</taxon>
        <taxon>Nitrospiraceae</taxon>
        <taxon>Nitrospira</taxon>
    </lineage>
</organism>
<evidence type="ECO:0000313" key="1">
    <source>
        <dbReference type="EMBL" id="WNM57536.1"/>
    </source>
</evidence>
<sequence>MTRPAIVEDYEITLPYRLTEKIKRIFIKLKYMKLSAQADMKKDLQPPDLGMNPLLSQKGTTEIPQMGKGLFRDQTSARQRMLALTNGFTALGKENVFWHSFLHVFYLTLILVCRHSLKENFLNGNEPPY</sequence>
<dbReference type="Proteomes" id="UP001302719">
    <property type="component" value="Chromosome"/>
</dbReference>
<dbReference type="AlphaFoldDB" id="A0AA96GGX6"/>
<proteinExistence type="predicted"/>
<protein>
    <submittedName>
        <fullName evidence="1">Uncharacterized protein</fullName>
    </submittedName>
</protein>
<dbReference type="KEGG" id="nall:PP769_16425"/>
<reference evidence="1 2" key="1">
    <citation type="submission" date="2023-01" db="EMBL/GenBank/DDBJ databases">
        <title>Cultivation and genomic characterization of new, ubiquitous marine nitrite-oxidizing bacteria from the Nitrospirales.</title>
        <authorList>
            <person name="Mueller A.J."/>
            <person name="Daebeler A."/>
            <person name="Herbold C.W."/>
            <person name="Kirkegaard R.H."/>
            <person name="Daims H."/>
        </authorList>
    </citation>
    <scope>NUCLEOTIDE SEQUENCE [LARGE SCALE GENOMIC DNA]</scope>
    <source>
        <strain evidence="1 2">VA</strain>
    </source>
</reference>